<gene>
    <name evidence="2" type="ORF">M5K25_015361</name>
</gene>
<evidence type="ECO:0000313" key="2">
    <source>
        <dbReference type="EMBL" id="KAL0914967.1"/>
    </source>
</evidence>
<keyword evidence="3" id="KW-1185">Reference proteome</keyword>
<dbReference type="SUPFAM" id="SSF117281">
    <property type="entry name" value="Kelch motif"/>
    <property type="match status" value="1"/>
</dbReference>
<dbReference type="Pfam" id="PF01344">
    <property type="entry name" value="Kelch_1"/>
    <property type="match status" value="5"/>
</dbReference>
<proteinExistence type="predicted"/>
<dbReference type="Gene3D" id="2.120.10.80">
    <property type="entry name" value="Kelch-type beta propeller"/>
    <property type="match status" value="2"/>
</dbReference>
<evidence type="ECO:0000313" key="3">
    <source>
        <dbReference type="Proteomes" id="UP001552299"/>
    </source>
</evidence>
<dbReference type="InterPro" id="IPR015915">
    <property type="entry name" value="Kelch-typ_b-propeller"/>
</dbReference>
<sequence>MENQLTKESINHYGWNLELKFDWSSSPLFENHWSETEYNSDSVKSVDLQREDYVLIEKQNKWVLRGAYEWEEEMQNYNTENEPGTREIVRTAGTIVHCISISIYITGRKTRTVNVDSSNPPYRCGSSSFRGLHKNELGGAIFVCKDNTMPECLSKQLFGLPPAHFSYVRNISPGLPIFLFNCTGRNRKLHGIYESASHGQLNIDAHAWTNGGAEKTVFPAQVRICIRAQCKPLIEKKFRKAIEYNYNADPFWLELDHAQTQRLLLLFKPITPSPLPVLSPVSKINNSPPLSAVKRKPKNDLEVTSSANQYKVADNADTDFDGSRRELFNAFEGESSQEPRLNYNDSKESISNWKEKFQGDLDGGSSAIVTNFNELNGRLGPQPVEGEHNNALLKLKFFSDDCKLRSSSCVIGDSSSSSVLEDLYNKNGQLIDDSCTSTERDDDLYDGNVASNDQHLDAFLKEKHLMVSMNCCDGYANRNSGKILNDSHSLYEQEVSAAPNISHGNDKLLEAIRDLKVQTSTLAKQQVESDREILYLRDLIRNSGQKVLKLNARLKDLELKIGTSMLLDDGHKGEFVGQHIGSDDVIYLIGGSNGSALLSALDSFSPSLDILTPLKSMSSTRSYCSAVALNGDIYALGGGDENSWYNIVEQYSQKHDEWTSCPPMIHEKGCLAGAALNGKIYAIGGGNKLEFFSDVEMFDPALGRWISWYSMFHKRYDLAAAELKGVLYAVGGSDGQCCLKSAERHDPREFSWTRIRDMKTRRKGHSMAVFNEKLYVIGGHDGDSMLSSVEVYDPRANAWMACEPMNSNRGIASAAVLGNSLFIIGGKDGENFVETVECYNGYGWYDSGLKAVGRRCGFSAVFPSACLIAKYNSMFVFLSSQVLHVPGKQASPMENEIIMALGKGLCLSSSSSY</sequence>
<accession>A0ABD0UX06</accession>
<dbReference type="EMBL" id="JANQDX010000012">
    <property type="protein sequence ID" value="KAL0914967.1"/>
    <property type="molecule type" value="Genomic_DNA"/>
</dbReference>
<dbReference type="AlphaFoldDB" id="A0ABD0UX06"/>
<organism evidence="2 3">
    <name type="scientific">Dendrobium thyrsiflorum</name>
    <name type="common">Pinecone-like raceme dendrobium</name>
    <name type="synonym">Orchid</name>
    <dbReference type="NCBI Taxonomy" id="117978"/>
    <lineage>
        <taxon>Eukaryota</taxon>
        <taxon>Viridiplantae</taxon>
        <taxon>Streptophyta</taxon>
        <taxon>Embryophyta</taxon>
        <taxon>Tracheophyta</taxon>
        <taxon>Spermatophyta</taxon>
        <taxon>Magnoliopsida</taxon>
        <taxon>Liliopsida</taxon>
        <taxon>Asparagales</taxon>
        <taxon>Orchidaceae</taxon>
        <taxon>Epidendroideae</taxon>
        <taxon>Malaxideae</taxon>
        <taxon>Dendrobiinae</taxon>
        <taxon>Dendrobium</taxon>
    </lineage>
</organism>
<dbReference type="InterPro" id="IPR013989">
    <property type="entry name" value="Dev_and_cell_death_domain"/>
</dbReference>
<dbReference type="PROSITE" id="PS51222">
    <property type="entry name" value="DCD"/>
    <property type="match status" value="1"/>
</dbReference>
<dbReference type="Proteomes" id="UP001552299">
    <property type="component" value="Unassembled WGS sequence"/>
</dbReference>
<reference evidence="2 3" key="1">
    <citation type="journal article" date="2024" name="Plant Biotechnol. J.">
        <title>Dendrobium thyrsiflorum genome and its molecular insights into genes involved in important horticultural traits.</title>
        <authorList>
            <person name="Chen B."/>
            <person name="Wang J.Y."/>
            <person name="Zheng P.J."/>
            <person name="Li K.L."/>
            <person name="Liang Y.M."/>
            <person name="Chen X.F."/>
            <person name="Zhang C."/>
            <person name="Zhao X."/>
            <person name="He X."/>
            <person name="Zhang G.Q."/>
            <person name="Liu Z.J."/>
            <person name="Xu Q."/>
        </authorList>
    </citation>
    <scope>NUCLEOTIDE SEQUENCE [LARGE SCALE GENOMIC DNA]</scope>
    <source>
        <strain evidence="2">GZMU011</strain>
    </source>
</reference>
<dbReference type="InterPro" id="IPR006652">
    <property type="entry name" value="Kelch_1"/>
</dbReference>
<dbReference type="SMART" id="SM00767">
    <property type="entry name" value="DCD"/>
    <property type="match status" value="1"/>
</dbReference>
<protein>
    <recommendedName>
        <fullName evidence="1">DCD domain-containing protein</fullName>
    </recommendedName>
</protein>
<dbReference type="SMART" id="SM00612">
    <property type="entry name" value="Kelch"/>
    <property type="match status" value="6"/>
</dbReference>
<dbReference type="InterPro" id="IPR044832">
    <property type="entry name" value="NRP-like"/>
</dbReference>
<name>A0ABD0UX06_DENTH</name>
<evidence type="ECO:0000259" key="1">
    <source>
        <dbReference type="PROSITE" id="PS51222"/>
    </source>
</evidence>
<comment type="caution">
    <text evidence="2">The sequence shown here is derived from an EMBL/GenBank/DDBJ whole genome shotgun (WGS) entry which is preliminary data.</text>
</comment>
<dbReference type="PANTHER" id="PTHR46034:SF7">
    <property type="entry name" value="INFLUENZA VIRUS NS1A-BINDING PROTEIN"/>
    <property type="match status" value="1"/>
</dbReference>
<dbReference type="Pfam" id="PF10539">
    <property type="entry name" value="Dev_Cell_Death"/>
    <property type="match status" value="1"/>
</dbReference>
<dbReference type="PANTHER" id="PTHR46034">
    <property type="match status" value="1"/>
</dbReference>
<feature type="domain" description="DCD" evidence="1">
    <location>
        <begin position="135"/>
        <end position="269"/>
    </location>
</feature>